<sequence>MELLAKLKGIAQNGGAGYFGVADLAPATGFIREQGGDIPASFPAAVSVGIAMPVGLVEMLAVAETDPGVLVTYDRYVYHVCNLMLDQLTFNLAREIEGAGYRAMPVAASLRVPGRHFAGVFSHKLAAHLSGMGWIGKSCLLITPRDGPRVRWGTVLTDAPLPAGKPMEKGCRGCAKCVEACPAGAIKGRDFNPAEPRSARLDVEKCEEYRNYVAVNKGVRTCGKCLAVCPYSNRRTVKAPV</sequence>
<evidence type="ECO:0000256" key="1">
    <source>
        <dbReference type="ARBA" id="ARBA00022723"/>
    </source>
</evidence>
<evidence type="ECO:0000256" key="2">
    <source>
        <dbReference type="ARBA" id="ARBA00023004"/>
    </source>
</evidence>
<keyword evidence="3" id="KW-0411">Iron-sulfur</keyword>
<keyword evidence="1" id="KW-0479">Metal-binding</keyword>
<comment type="caution">
    <text evidence="5">The sequence shown here is derived from an EMBL/GenBank/DDBJ whole genome shotgun (WGS) entry which is preliminary data.</text>
</comment>
<dbReference type="PANTHER" id="PTHR42827">
    <property type="entry name" value="IRON-SULFUR CLUSTER-BINDING PROTEIN-RELATED"/>
    <property type="match status" value="1"/>
</dbReference>
<accession>A0A6N7ITD1</accession>
<name>A0A6N7ITD1_9FIRM</name>
<gene>
    <name evidence="5" type="ORF">GFC01_08725</name>
</gene>
<organism evidence="5 6">
    <name type="scientific">Desulfofundulus thermobenzoicus</name>
    <dbReference type="NCBI Taxonomy" id="29376"/>
    <lineage>
        <taxon>Bacteria</taxon>
        <taxon>Bacillati</taxon>
        <taxon>Bacillota</taxon>
        <taxon>Clostridia</taxon>
        <taxon>Eubacteriales</taxon>
        <taxon>Peptococcaceae</taxon>
        <taxon>Desulfofundulus</taxon>
    </lineage>
</organism>
<protein>
    <submittedName>
        <fullName evidence="5">4Fe-4S dicluster domain-containing protein</fullName>
    </submittedName>
</protein>
<dbReference type="PROSITE" id="PS51379">
    <property type="entry name" value="4FE4S_FER_2"/>
    <property type="match status" value="1"/>
</dbReference>
<dbReference type="PANTHER" id="PTHR42827:SF1">
    <property type="entry name" value="IRON-SULFUR CLUSTER-BINDING PROTEIN"/>
    <property type="match status" value="1"/>
</dbReference>
<evidence type="ECO:0000259" key="4">
    <source>
        <dbReference type="PROSITE" id="PS51379"/>
    </source>
</evidence>
<reference evidence="5 6" key="1">
    <citation type="submission" date="2019-10" db="EMBL/GenBank/DDBJ databases">
        <title>Comparative genomics of sulfur disproportionating microorganisms.</title>
        <authorList>
            <person name="Ward L.M."/>
            <person name="Bertran E."/>
            <person name="Johnston D."/>
        </authorList>
    </citation>
    <scope>NUCLEOTIDE SEQUENCE [LARGE SCALE GENOMIC DNA]</scope>
    <source>
        <strain evidence="5 6">DSM 14055</strain>
    </source>
</reference>
<evidence type="ECO:0000313" key="5">
    <source>
        <dbReference type="EMBL" id="MQL52348.1"/>
    </source>
</evidence>
<dbReference type="GO" id="GO:0046872">
    <property type="term" value="F:metal ion binding"/>
    <property type="evidence" value="ECO:0007669"/>
    <property type="project" value="UniProtKB-KW"/>
</dbReference>
<keyword evidence="6" id="KW-1185">Reference proteome</keyword>
<evidence type="ECO:0000256" key="3">
    <source>
        <dbReference type="ARBA" id="ARBA00023014"/>
    </source>
</evidence>
<dbReference type="SUPFAM" id="SSF54862">
    <property type="entry name" value="4Fe-4S ferredoxins"/>
    <property type="match status" value="1"/>
</dbReference>
<dbReference type="InterPro" id="IPR017896">
    <property type="entry name" value="4Fe4S_Fe-S-bd"/>
</dbReference>
<dbReference type="OrthoDB" id="9815745at2"/>
<dbReference type="EMBL" id="WHYR01000020">
    <property type="protein sequence ID" value="MQL52348.1"/>
    <property type="molecule type" value="Genomic_DNA"/>
</dbReference>
<proteinExistence type="predicted"/>
<dbReference type="Gene3D" id="3.30.70.20">
    <property type="match status" value="1"/>
</dbReference>
<dbReference type="InterPro" id="IPR017900">
    <property type="entry name" value="4Fe4S_Fe_S_CS"/>
</dbReference>
<evidence type="ECO:0000313" key="6">
    <source>
        <dbReference type="Proteomes" id="UP000441717"/>
    </source>
</evidence>
<dbReference type="PROSITE" id="PS00198">
    <property type="entry name" value="4FE4S_FER_1"/>
    <property type="match status" value="1"/>
</dbReference>
<dbReference type="Pfam" id="PF13484">
    <property type="entry name" value="Fer4_16"/>
    <property type="match status" value="1"/>
</dbReference>
<dbReference type="Proteomes" id="UP000441717">
    <property type="component" value="Unassembled WGS sequence"/>
</dbReference>
<feature type="domain" description="4Fe-4S ferredoxin-type" evidence="4">
    <location>
        <begin position="160"/>
        <end position="191"/>
    </location>
</feature>
<keyword evidence="2" id="KW-0408">Iron</keyword>
<dbReference type="AlphaFoldDB" id="A0A6N7ITD1"/>
<dbReference type="GO" id="GO:0051536">
    <property type="term" value="F:iron-sulfur cluster binding"/>
    <property type="evidence" value="ECO:0007669"/>
    <property type="project" value="UniProtKB-KW"/>
</dbReference>